<feature type="compositionally biased region" description="Pro residues" evidence="6">
    <location>
        <begin position="29"/>
        <end position="41"/>
    </location>
</feature>
<feature type="zinc finger region" description="FLZ-type" evidence="5">
    <location>
        <begin position="54"/>
        <end position="98"/>
    </location>
</feature>
<comment type="similarity">
    <text evidence="2">Belongs to the FLZ family.</text>
</comment>
<evidence type="ECO:0000256" key="5">
    <source>
        <dbReference type="PROSITE-ProRule" id="PRU01131"/>
    </source>
</evidence>
<dbReference type="PANTHER" id="PTHR33059">
    <property type="entry name" value="FCS-LIKE ZINC FINGER 5"/>
    <property type="match status" value="1"/>
</dbReference>
<accession>A0A2I0A065</accession>
<evidence type="ECO:0000259" key="7">
    <source>
        <dbReference type="PROSITE" id="PS51795"/>
    </source>
</evidence>
<evidence type="ECO:0000256" key="3">
    <source>
        <dbReference type="ARBA" id="ARBA00022490"/>
    </source>
</evidence>
<dbReference type="EMBL" id="KZ452102">
    <property type="protein sequence ID" value="PKA48931.1"/>
    <property type="molecule type" value="Genomic_DNA"/>
</dbReference>
<sequence>MTGLSVLLEPQKSFFLKYPHVISKTSLPRIPPATTPQPAPPAAVTSHDPSTTSPFLENCFLCRKRLLEGTDIYIYRGDRAFCSEDCRFSQICLDEESNRDNGSAAAADMGPKEVRGRRRGGGALAGGSA</sequence>
<evidence type="ECO:0000256" key="4">
    <source>
        <dbReference type="ARBA" id="ARBA00022723"/>
    </source>
</evidence>
<dbReference type="AlphaFoldDB" id="A0A2I0A065"/>
<keyword evidence="3" id="KW-0963">Cytoplasm</keyword>
<dbReference type="GO" id="GO:0005737">
    <property type="term" value="C:cytoplasm"/>
    <property type="evidence" value="ECO:0007669"/>
    <property type="project" value="UniProtKB-SubCell"/>
</dbReference>
<evidence type="ECO:0000256" key="2">
    <source>
        <dbReference type="ARBA" id="ARBA00009374"/>
    </source>
</evidence>
<feature type="domain" description="FLZ-type" evidence="7">
    <location>
        <begin position="54"/>
        <end position="98"/>
    </location>
</feature>
<dbReference type="PROSITE" id="PS51795">
    <property type="entry name" value="ZF_FLZ"/>
    <property type="match status" value="1"/>
</dbReference>
<organism evidence="8 9">
    <name type="scientific">Apostasia shenzhenica</name>
    <dbReference type="NCBI Taxonomy" id="1088818"/>
    <lineage>
        <taxon>Eukaryota</taxon>
        <taxon>Viridiplantae</taxon>
        <taxon>Streptophyta</taxon>
        <taxon>Embryophyta</taxon>
        <taxon>Tracheophyta</taxon>
        <taxon>Spermatophyta</taxon>
        <taxon>Magnoliopsida</taxon>
        <taxon>Liliopsida</taxon>
        <taxon>Asparagales</taxon>
        <taxon>Orchidaceae</taxon>
        <taxon>Apostasioideae</taxon>
        <taxon>Apostasia</taxon>
    </lineage>
</organism>
<feature type="region of interest" description="Disordered" evidence="6">
    <location>
        <begin position="28"/>
        <end position="52"/>
    </location>
</feature>
<dbReference type="PANTHER" id="PTHR33059:SF84">
    <property type="entry name" value="FCS-LIKE ZINC FINGER 15"/>
    <property type="match status" value="1"/>
</dbReference>
<dbReference type="GO" id="GO:0046872">
    <property type="term" value="F:metal ion binding"/>
    <property type="evidence" value="ECO:0007669"/>
    <property type="project" value="UniProtKB-KW"/>
</dbReference>
<evidence type="ECO:0000313" key="8">
    <source>
        <dbReference type="EMBL" id="PKA48931.1"/>
    </source>
</evidence>
<gene>
    <name evidence="8" type="ORF">AXF42_Ash016447</name>
</gene>
<proteinExistence type="inferred from homology"/>
<name>A0A2I0A065_9ASPA</name>
<evidence type="ECO:0000256" key="1">
    <source>
        <dbReference type="ARBA" id="ARBA00004496"/>
    </source>
</evidence>
<reference evidence="8 9" key="1">
    <citation type="journal article" date="2017" name="Nature">
        <title>The Apostasia genome and the evolution of orchids.</title>
        <authorList>
            <person name="Zhang G.Q."/>
            <person name="Liu K.W."/>
            <person name="Li Z."/>
            <person name="Lohaus R."/>
            <person name="Hsiao Y.Y."/>
            <person name="Niu S.C."/>
            <person name="Wang J.Y."/>
            <person name="Lin Y.C."/>
            <person name="Xu Q."/>
            <person name="Chen L.J."/>
            <person name="Yoshida K."/>
            <person name="Fujiwara S."/>
            <person name="Wang Z.W."/>
            <person name="Zhang Y.Q."/>
            <person name="Mitsuda N."/>
            <person name="Wang M."/>
            <person name="Liu G.H."/>
            <person name="Pecoraro L."/>
            <person name="Huang H.X."/>
            <person name="Xiao X.J."/>
            <person name="Lin M."/>
            <person name="Wu X.Y."/>
            <person name="Wu W.L."/>
            <person name="Chen Y.Y."/>
            <person name="Chang S.B."/>
            <person name="Sakamoto S."/>
            <person name="Ohme-Takagi M."/>
            <person name="Yagi M."/>
            <person name="Zeng S.J."/>
            <person name="Shen C.Y."/>
            <person name="Yeh C.M."/>
            <person name="Luo Y.B."/>
            <person name="Tsai W.C."/>
            <person name="Van de Peer Y."/>
            <person name="Liu Z.J."/>
        </authorList>
    </citation>
    <scope>NUCLEOTIDE SEQUENCE [LARGE SCALE GENOMIC DNA]</scope>
    <source>
        <strain evidence="9">cv. Shenzhen</strain>
        <tissue evidence="8">Stem</tissue>
    </source>
</reference>
<protein>
    <recommendedName>
        <fullName evidence="7">FLZ-type domain-containing protein</fullName>
    </recommendedName>
</protein>
<keyword evidence="9" id="KW-1185">Reference proteome</keyword>
<dbReference type="InterPro" id="IPR007650">
    <property type="entry name" value="Zf-FLZ_dom"/>
</dbReference>
<evidence type="ECO:0000256" key="6">
    <source>
        <dbReference type="SAM" id="MobiDB-lite"/>
    </source>
</evidence>
<keyword evidence="4" id="KW-0479">Metal-binding</keyword>
<comment type="subcellular location">
    <subcellularLocation>
        <location evidence="1">Cytoplasm</location>
    </subcellularLocation>
</comment>
<evidence type="ECO:0000313" key="9">
    <source>
        <dbReference type="Proteomes" id="UP000236161"/>
    </source>
</evidence>
<dbReference type="Pfam" id="PF04570">
    <property type="entry name" value="zf-FLZ"/>
    <property type="match status" value="1"/>
</dbReference>
<feature type="region of interest" description="Disordered" evidence="6">
    <location>
        <begin position="97"/>
        <end position="129"/>
    </location>
</feature>
<dbReference type="Proteomes" id="UP000236161">
    <property type="component" value="Unassembled WGS sequence"/>
</dbReference>
<dbReference type="STRING" id="1088818.A0A2I0A065"/>
<dbReference type="OrthoDB" id="1926521at2759"/>